<dbReference type="OrthoDB" id="47276at2759"/>
<gene>
    <name evidence="3" type="primary">LOC108741543</name>
</gene>
<dbReference type="AlphaFoldDB" id="A0A7F5RF00"/>
<evidence type="ECO:0000256" key="1">
    <source>
        <dbReference type="SAM" id="SignalP"/>
    </source>
</evidence>
<proteinExistence type="predicted"/>
<keyword evidence="1" id="KW-0732">Signal</keyword>
<accession>A0A7F5RF00</accession>
<dbReference type="RefSeq" id="XP_025834561.1">
    <property type="nucleotide sequence ID" value="XM_025978776.1"/>
</dbReference>
<evidence type="ECO:0000313" key="3">
    <source>
        <dbReference type="RefSeq" id="XP_025834561.1"/>
    </source>
</evidence>
<organism evidence="2 3">
    <name type="scientific">Agrilus planipennis</name>
    <name type="common">Emerald ash borer</name>
    <name type="synonym">Agrilus marcopoli</name>
    <dbReference type="NCBI Taxonomy" id="224129"/>
    <lineage>
        <taxon>Eukaryota</taxon>
        <taxon>Metazoa</taxon>
        <taxon>Ecdysozoa</taxon>
        <taxon>Arthropoda</taxon>
        <taxon>Hexapoda</taxon>
        <taxon>Insecta</taxon>
        <taxon>Pterygota</taxon>
        <taxon>Neoptera</taxon>
        <taxon>Endopterygota</taxon>
        <taxon>Coleoptera</taxon>
        <taxon>Polyphaga</taxon>
        <taxon>Elateriformia</taxon>
        <taxon>Buprestoidea</taxon>
        <taxon>Buprestidae</taxon>
        <taxon>Agrilinae</taxon>
        <taxon>Agrilus</taxon>
    </lineage>
</organism>
<evidence type="ECO:0000313" key="2">
    <source>
        <dbReference type="Proteomes" id="UP000192223"/>
    </source>
</evidence>
<dbReference type="GeneID" id="108741543"/>
<reference evidence="3" key="1">
    <citation type="submission" date="2025-08" db="UniProtKB">
        <authorList>
            <consortium name="RefSeq"/>
        </authorList>
    </citation>
    <scope>IDENTIFICATION</scope>
    <source>
        <tissue evidence="3">Entire body</tissue>
    </source>
</reference>
<feature type="signal peptide" evidence="1">
    <location>
        <begin position="1"/>
        <end position="22"/>
    </location>
</feature>
<keyword evidence="2" id="KW-1185">Reference proteome</keyword>
<dbReference type="Proteomes" id="UP000192223">
    <property type="component" value="Unplaced"/>
</dbReference>
<protein>
    <submittedName>
        <fullName evidence="3">Uncharacterized protein LOC108741543 isoform X2</fullName>
    </submittedName>
</protein>
<feature type="chain" id="PRO_5028829933" evidence="1">
    <location>
        <begin position="23"/>
        <end position="253"/>
    </location>
</feature>
<name>A0A7F5RF00_AGRPL</name>
<sequence length="253" mass="28877">MTTVNLNILLLFLVFSMNAVLSYKSMHVESGELCSPITKRKIKLGKHEDSALLVSQKRLDDHSLKWKVDFKCTFEIDVSSHSDGVFAVIQKLILRKNETTNECIDYIQFKRDDGSNISRHCGYLNAELSMGKHFAPYPFSSDLAPTGNSYIDPKGKLIATIFVSREPLLEGEETDFLLVFTSYKSCMWNKQDYLPCLPHQTDKCIYVGFFHDGYVNCPYPGCVDENECSPEKLSESGFKILPTMILKNQFRRI</sequence>